<evidence type="ECO:0000259" key="1">
    <source>
        <dbReference type="PROSITE" id="PS50106"/>
    </source>
</evidence>
<accession>A0A8S9ZQP7</accession>
<sequence>MTQSNTQNTTFGSIQTIVLYRKRPSYKDQKKWKKQRRNFTPCLGFSVVGGVDCPRGPMGIFVKTIFPNGLAAKSGLLKMGDEILSVCGISLQGKTQTETLQVFQNISKVTEVVLCIRRCWYNNKKLLNETTKFNQAFLENNKINNENCCSSIRRNSSEIKDSEKVY</sequence>
<dbReference type="PROSITE" id="PS50106">
    <property type="entry name" value="PDZ"/>
    <property type="match status" value="1"/>
</dbReference>
<reference evidence="2" key="1">
    <citation type="journal article" date="2020" name="Ecol. Evol.">
        <title>Genome structure and content of the rice root-knot nematode (Meloidogyne graminicola).</title>
        <authorList>
            <person name="Phan N.T."/>
            <person name="Danchin E.G.J."/>
            <person name="Klopp C."/>
            <person name="Perfus-Barbeoch L."/>
            <person name="Kozlowski D.K."/>
            <person name="Koutsovoulos G.D."/>
            <person name="Lopez-Roques C."/>
            <person name="Bouchez O."/>
            <person name="Zahm M."/>
            <person name="Besnard G."/>
            <person name="Bellafiore S."/>
        </authorList>
    </citation>
    <scope>NUCLEOTIDE SEQUENCE</scope>
    <source>
        <strain evidence="2">VN-18</strain>
    </source>
</reference>
<dbReference type="InterPro" id="IPR036034">
    <property type="entry name" value="PDZ_sf"/>
</dbReference>
<gene>
    <name evidence="2" type="ORF">Mgra_00005153</name>
</gene>
<evidence type="ECO:0000313" key="3">
    <source>
        <dbReference type="Proteomes" id="UP000605970"/>
    </source>
</evidence>
<organism evidence="2 3">
    <name type="scientific">Meloidogyne graminicola</name>
    <dbReference type="NCBI Taxonomy" id="189291"/>
    <lineage>
        <taxon>Eukaryota</taxon>
        <taxon>Metazoa</taxon>
        <taxon>Ecdysozoa</taxon>
        <taxon>Nematoda</taxon>
        <taxon>Chromadorea</taxon>
        <taxon>Rhabditida</taxon>
        <taxon>Tylenchina</taxon>
        <taxon>Tylenchomorpha</taxon>
        <taxon>Tylenchoidea</taxon>
        <taxon>Meloidogynidae</taxon>
        <taxon>Meloidogyninae</taxon>
        <taxon>Meloidogyne</taxon>
    </lineage>
</organism>
<name>A0A8S9ZQP7_9BILA</name>
<dbReference type="EMBL" id="JABEBT010000042">
    <property type="protein sequence ID" value="KAF7635478.1"/>
    <property type="molecule type" value="Genomic_DNA"/>
</dbReference>
<dbReference type="Proteomes" id="UP000605970">
    <property type="component" value="Unassembled WGS sequence"/>
</dbReference>
<feature type="domain" description="PDZ" evidence="1">
    <location>
        <begin position="29"/>
        <end position="118"/>
    </location>
</feature>
<dbReference type="OrthoDB" id="6022711at2759"/>
<dbReference type="PANTHER" id="PTHR11324">
    <property type="entry name" value="IL16-RELATED"/>
    <property type="match status" value="1"/>
</dbReference>
<dbReference type="SUPFAM" id="SSF50156">
    <property type="entry name" value="PDZ domain-like"/>
    <property type="match status" value="1"/>
</dbReference>
<proteinExistence type="predicted"/>
<dbReference type="SMART" id="SM00228">
    <property type="entry name" value="PDZ"/>
    <property type="match status" value="1"/>
</dbReference>
<keyword evidence="3" id="KW-1185">Reference proteome</keyword>
<dbReference type="Gene3D" id="2.30.42.10">
    <property type="match status" value="1"/>
</dbReference>
<dbReference type="Pfam" id="PF00595">
    <property type="entry name" value="PDZ"/>
    <property type="match status" value="1"/>
</dbReference>
<protein>
    <submittedName>
        <fullName evidence="2">PDZ domain-containing protein</fullName>
    </submittedName>
</protein>
<evidence type="ECO:0000313" key="2">
    <source>
        <dbReference type="EMBL" id="KAF7635478.1"/>
    </source>
</evidence>
<comment type="caution">
    <text evidence="2">The sequence shown here is derived from an EMBL/GenBank/DDBJ whole genome shotgun (WGS) entry which is preliminary data.</text>
</comment>
<dbReference type="AlphaFoldDB" id="A0A8S9ZQP7"/>
<dbReference type="PANTHER" id="PTHR11324:SF16">
    <property type="entry name" value="PDZ DOMAIN-CONTAINING PROTEIN 2"/>
    <property type="match status" value="1"/>
</dbReference>
<dbReference type="InterPro" id="IPR001478">
    <property type="entry name" value="PDZ"/>
</dbReference>